<feature type="domain" description="PAS" evidence="7">
    <location>
        <begin position="848"/>
        <end position="893"/>
    </location>
</feature>
<dbReference type="Pfam" id="PF08448">
    <property type="entry name" value="PAS_4"/>
    <property type="match status" value="5"/>
</dbReference>
<feature type="domain" description="PAS" evidence="7">
    <location>
        <begin position="1130"/>
        <end position="1201"/>
    </location>
</feature>
<evidence type="ECO:0000259" key="7">
    <source>
        <dbReference type="PROSITE" id="PS50112"/>
    </source>
</evidence>
<dbReference type="PROSITE" id="PS50113">
    <property type="entry name" value="PAC"/>
    <property type="match status" value="4"/>
</dbReference>
<reference evidence="9 10" key="1">
    <citation type="submission" date="2022-03" db="EMBL/GenBank/DDBJ databases">
        <title>Hymenobactersp. isolated from the air.</title>
        <authorList>
            <person name="Won M."/>
            <person name="Kwon S.-W."/>
        </authorList>
    </citation>
    <scope>NUCLEOTIDE SEQUENCE [LARGE SCALE GENOMIC DNA]</scope>
    <source>
        <strain evidence="9 10">KACC 22596</strain>
    </source>
</reference>
<dbReference type="EMBL" id="CP094534">
    <property type="protein sequence ID" value="UOE33608.1"/>
    <property type="molecule type" value="Genomic_DNA"/>
</dbReference>
<sequence length="2128" mass="234729">MEPTPAAQPDPIQPDGTLAAEGLLDALPWGVLVLDEQRVIRRINRQAARWCSAPAADLLGRPLAAAGLPAPARAALLQLLETDATAPREVFLAAQEQWISLSAARQPGGWSLYGQDITPQKQREQQYQALAENTPDVLTRWTPDLRLRYANAALAAKMGQPLEALLGRTFAEMGASADIAGPYMAALRRVFATGQPQEHYNPFPGPHGTAYFYSRLVPEVRDGEIDTVLGIARDITELKQTQAEALRLGDELTQRATDRYQSLFHSMDQGFCVLEVLFDATGQRAVDFRYLELNPAFARQSGMPANVLGKTASELLPDLDAFWFETYGRVALTGETVRVEHYVPPVGRWLDVHAFRVGAPEAHQVAVLFNDITPRKDAETSLRRAAEADAFRLRLVDDLGPLTSPVAIQEAITRLTRLYFNADRCYYCEISDEQATIRCDDAAEGLPSAAGTYPLTDFGQLRTLVDAGRPFAVYDLGQVQALDEPLRQQAARLGVVSCLNVPLLKNGQPTGVLCLMQATPREWTAADMALATEVAERTWSAVERARTEQALAASEEKYRTLFAAVDDGFAILELLPDAHGQLADFVYLETNPAFVRHVGIDVQGRRRSEVLPENQGLLLEKYAGIMATGEPLHLEYQMHSLGGQWFQTTAARIGSAESRRVGVIVRNITRRKRREANLAFLADLNVEFAPALSAEQIMARVTERLAGYLQLSRCHLAVVDATGELLDVVFDWRRDAAHLPAVLGRHRIDGYLTPAGRAHLDAGQPLVLTGEESSPLINMPLGILADMGFGSSVDIPYLVNGRWHFLLSVARTGPSAWAPDEVKLLQQLAARIYIRLERAQAEAALQDVHTQLAGVLESTHDAFYALDAESNFTYINQRAAQLWGLDPALLLGQHYWKVFPQAVGSEPYRRQQEVLKTRQPAHFETVSPILGIWIEASMYPSPRGGLAVFFRDITARKRAEERQAFLLQLSDALRPLQNPADIQTAATRVLGEHFGADRAQYWEAEPDGEHFVAVSGYAKDGPPPTSRVRLDDLGPYVKDAIAAGQPLAMADAATDPRVEEAALAAHEGIGARTYIAVPLVKEGRLVAALGVYWDRARRWTDEEMSLVEETAERTWAAVARSRAEEAQRESEQRLRAVIENLPGAAVFIVDRSLRYQLAEGAALRQSGYEAADFVGQSVQAMASPEQWPDFQRHYEQALAGRPFEYEHEQGGRAYATRGGPLRDAVGAVVAVLAVSYDITARKQAEAAVQASETRFRVAEEASNGFIYDWTAHPDAVTRSAGITHMLGYAPEDLGNTSATWLGLIHPDDQPAVARWVTPVGDAHVTNEYRVRRADGSYAYVLDRSLVLRDAAGQVARIVGSVVDISDRRQAEAALQESEQKYRNLFDSMDEGYCIIEVMFDAEDQPYDWRYIDVNPAFEKNNGLTNATGKTIRELTPNIEPKWFATYGRVAQTGQPLRFEEDSAALGRCFTLYAFPVGAPGSNLVAVLFTDITARKQAEDALRLSEARLSLALQAGRMGSFEWTSEGDGIALSATSKELFGLLPGTALATSEEGATLLLHPDDHARHRALFDEACRTGEDFHSIFRIVRPNDGEVRWIEERGQGFRDAATGVVYLRGVHWDVTETMMAQQRLADFNSRLEQRVARRTRELQASRDLLQSVFDTNLIAMSVQEAVRDETGAVQDFRLRLVSGELVRETGRTDLVGKLYAQEYPGIREAGIFDLAVQALETGVPQGMEYFYPYEGFDKWFACQFVKLGDNGIVATNLDITERKTAEQERLKNLRLLEQAEAVAGLGSWDYDLATGTLRWSDGMYQLFGLPAGSPVAPADYLGRVVAEDRPRAEHLVQRLATGAGDSEDTLRLQVAGRVKTVRMKSVVLRDAQGQAVRVLGVDLDISELQRLEQDNLRLRLTQQRALFEAVQAAQEAERKRMAESLHNGIGQILYATKLHLDRLHAPLLGTDPSLVAARREADQLLGEAIRQTRALSHELVPMVLAEFGLAAALQDICRKMSSPQLRFHCSVQLDADAAPLAPSLQMALYRMAQELTQNVVKHARGATEAGLELETMPGWVLFRAEDNGPGFAAAPAQSPGLGLRSIRDRVALLGGQLEIGSVPTGGAYVRIRIPLPVFLKP</sequence>
<proteinExistence type="predicted"/>
<feature type="domain" description="PAS" evidence="7">
    <location>
        <begin position="1251"/>
        <end position="1314"/>
    </location>
</feature>
<dbReference type="InterPro" id="IPR003594">
    <property type="entry name" value="HATPase_dom"/>
</dbReference>
<keyword evidence="4" id="KW-0808">Transferase</keyword>
<evidence type="ECO:0000256" key="1">
    <source>
        <dbReference type="ARBA" id="ARBA00000085"/>
    </source>
</evidence>
<dbReference type="EC" id="2.7.13.3" evidence="2"/>
<dbReference type="InterPro" id="IPR005467">
    <property type="entry name" value="His_kinase_dom"/>
</dbReference>
<dbReference type="InterPro" id="IPR013655">
    <property type="entry name" value="PAS_fold_3"/>
</dbReference>
<dbReference type="Pfam" id="PF08447">
    <property type="entry name" value="PAS_3"/>
    <property type="match status" value="2"/>
</dbReference>
<accession>A0ABY4B392</accession>
<evidence type="ECO:0000259" key="8">
    <source>
        <dbReference type="PROSITE" id="PS50113"/>
    </source>
</evidence>
<dbReference type="InterPro" id="IPR000014">
    <property type="entry name" value="PAS"/>
</dbReference>
<name>A0ABY4B392_9BACT</name>
<evidence type="ECO:0000256" key="4">
    <source>
        <dbReference type="ARBA" id="ARBA00022679"/>
    </source>
</evidence>
<evidence type="ECO:0000313" key="9">
    <source>
        <dbReference type="EMBL" id="UOE33608.1"/>
    </source>
</evidence>
<dbReference type="InterPro" id="IPR003018">
    <property type="entry name" value="GAF"/>
</dbReference>
<dbReference type="RefSeq" id="WP_243513502.1">
    <property type="nucleotide sequence ID" value="NZ_CP094534.1"/>
</dbReference>
<evidence type="ECO:0000259" key="6">
    <source>
        <dbReference type="PROSITE" id="PS50109"/>
    </source>
</evidence>
<dbReference type="CDD" id="cd00130">
    <property type="entry name" value="PAS"/>
    <property type="match status" value="4"/>
</dbReference>
<feature type="domain" description="PAC" evidence="8">
    <location>
        <begin position="1199"/>
        <end position="1250"/>
    </location>
</feature>
<dbReference type="PANTHER" id="PTHR43304">
    <property type="entry name" value="PHYTOCHROME-LIKE PROTEIN CPH1"/>
    <property type="match status" value="1"/>
</dbReference>
<dbReference type="SMART" id="SM00086">
    <property type="entry name" value="PAC"/>
    <property type="match status" value="5"/>
</dbReference>
<dbReference type="Proteomes" id="UP000831390">
    <property type="component" value="Chromosome"/>
</dbReference>
<dbReference type="Pfam" id="PF13188">
    <property type="entry name" value="PAS_8"/>
    <property type="match status" value="1"/>
</dbReference>
<dbReference type="InterPro" id="IPR052162">
    <property type="entry name" value="Sensor_kinase/Photoreceptor"/>
</dbReference>
<dbReference type="InterPro" id="IPR036890">
    <property type="entry name" value="HATPase_C_sf"/>
</dbReference>
<feature type="domain" description="Histidine kinase" evidence="6">
    <location>
        <begin position="1927"/>
        <end position="2124"/>
    </location>
</feature>
<dbReference type="InterPro" id="IPR035965">
    <property type="entry name" value="PAS-like_dom_sf"/>
</dbReference>
<dbReference type="SUPFAM" id="SSF55874">
    <property type="entry name" value="ATPase domain of HSP90 chaperone/DNA topoisomerase II/histidine kinase"/>
    <property type="match status" value="1"/>
</dbReference>
<dbReference type="PROSITE" id="PS50112">
    <property type="entry name" value="PAS"/>
    <property type="match status" value="4"/>
</dbReference>
<dbReference type="InterPro" id="IPR013656">
    <property type="entry name" value="PAS_4"/>
</dbReference>
<dbReference type="InterPro" id="IPR029016">
    <property type="entry name" value="GAF-like_dom_sf"/>
</dbReference>
<keyword evidence="3" id="KW-0597">Phosphoprotein</keyword>
<dbReference type="Pfam" id="PF02518">
    <property type="entry name" value="HATPase_c"/>
    <property type="match status" value="1"/>
</dbReference>
<dbReference type="SMART" id="SM00065">
    <property type="entry name" value="GAF"/>
    <property type="match status" value="3"/>
</dbReference>
<organism evidence="9 10">
    <name type="scientific">Hymenobacter monticola</name>
    <dbReference type="NCBI Taxonomy" id="1705399"/>
    <lineage>
        <taxon>Bacteria</taxon>
        <taxon>Pseudomonadati</taxon>
        <taxon>Bacteroidota</taxon>
        <taxon>Cytophagia</taxon>
        <taxon>Cytophagales</taxon>
        <taxon>Hymenobacteraceae</taxon>
        <taxon>Hymenobacter</taxon>
    </lineage>
</organism>
<dbReference type="Gene3D" id="1.20.5.1930">
    <property type="match status" value="1"/>
</dbReference>
<dbReference type="NCBIfam" id="TIGR00229">
    <property type="entry name" value="sensory_box"/>
    <property type="match status" value="5"/>
</dbReference>
<dbReference type="PROSITE" id="PS50109">
    <property type="entry name" value="HIS_KIN"/>
    <property type="match status" value="1"/>
</dbReference>
<dbReference type="SMART" id="SM00091">
    <property type="entry name" value="PAS"/>
    <property type="match status" value="8"/>
</dbReference>
<dbReference type="InterPro" id="IPR000700">
    <property type="entry name" value="PAS-assoc_C"/>
</dbReference>
<dbReference type="Gene3D" id="3.30.450.40">
    <property type="match status" value="3"/>
</dbReference>
<evidence type="ECO:0000313" key="10">
    <source>
        <dbReference type="Proteomes" id="UP000831390"/>
    </source>
</evidence>
<dbReference type="SUPFAM" id="SSF55785">
    <property type="entry name" value="PYP-like sensor domain (PAS domain)"/>
    <property type="match status" value="10"/>
</dbReference>
<dbReference type="InterPro" id="IPR001610">
    <property type="entry name" value="PAC"/>
</dbReference>
<dbReference type="Gene3D" id="2.10.70.100">
    <property type="match status" value="2"/>
</dbReference>
<gene>
    <name evidence="9" type="ORF">MTP16_21100</name>
</gene>
<evidence type="ECO:0000256" key="2">
    <source>
        <dbReference type="ARBA" id="ARBA00012438"/>
    </source>
</evidence>
<dbReference type="SUPFAM" id="SSF55781">
    <property type="entry name" value="GAF domain-like"/>
    <property type="match status" value="3"/>
</dbReference>
<comment type="catalytic activity">
    <reaction evidence="1">
        <text>ATP + protein L-histidine = ADP + protein N-phospho-L-histidine.</text>
        <dbReference type="EC" id="2.7.13.3"/>
    </reaction>
</comment>
<keyword evidence="5" id="KW-0418">Kinase</keyword>
<feature type="domain" description="PAS" evidence="7">
    <location>
        <begin position="1504"/>
        <end position="1577"/>
    </location>
</feature>
<keyword evidence="10" id="KW-1185">Reference proteome</keyword>
<dbReference type="Pfam" id="PF01590">
    <property type="entry name" value="GAF"/>
    <property type="match status" value="3"/>
</dbReference>
<dbReference type="CDD" id="cd16917">
    <property type="entry name" value="HATPase_UhpB-NarQ-NarX-like"/>
    <property type="match status" value="1"/>
</dbReference>
<protein>
    <recommendedName>
        <fullName evidence="2">histidine kinase</fullName>
        <ecNumber evidence="2">2.7.13.3</ecNumber>
    </recommendedName>
</protein>
<dbReference type="PANTHER" id="PTHR43304:SF1">
    <property type="entry name" value="PAC DOMAIN-CONTAINING PROTEIN"/>
    <property type="match status" value="1"/>
</dbReference>
<feature type="domain" description="PAC" evidence="8">
    <location>
        <begin position="1851"/>
        <end position="1904"/>
    </location>
</feature>
<dbReference type="Gene3D" id="3.30.450.20">
    <property type="entry name" value="PAS domain"/>
    <property type="match status" value="11"/>
</dbReference>
<feature type="domain" description="PAC" evidence="8">
    <location>
        <begin position="1580"/>
        <end position="1633"/>
    </location>
</feature>
<evidence type="ECO:0000256" key="5">
    <source>
        <dbReference type="ARBA" id="ARBA00022777"/>
    </source>
</evidence>
<dbReference type="Gene3D" id="3.30.565.10">
    <property type="entry name" value="Histidine kinase-like ATPase, C-terminal domain"/>
    <property type="match status" value="1"/>
</dbReference>
<dbReference type="SMART" id="SM00387">
    <property type="entry name" value="HATPase_c"/>
    <property type="match status" value="1"/>
</dbReference>
<evidence type="ECO:0000256" key="3">
    <source>
        <dbReference type="ARBA" id="ARBA00022553"/>
    </source>
</evidence>
<feature type="domain" description="PAC" evidence="8">
    <location>
        <begin position="1324"/>
        <end position="1376"/>
    </location>
</feature>